<organism evidence="1 2">
    <name type="scientific">Streptomyces macrosporus</name>
    <dbReference type="NCBI Taxonomy" id="44032"/>
    <lineage>
        <taxon>Bacteria</taxon>
        <taxon>Bacillati</taxon>
        <taxon>Actinomycetota</taxon>
        <taxon>Actinomycetes</taxon>
        <taxon>Kitasatosporales</taxon>
        <taxon>Streptomycetaceae</taxon>
        <taxon>Streptomyces</taxon>
    </lineage>
</organism>
<evidence type="ECO:0000313" key="2">
    <source>
        <dbReference type="Proteomes" id="UP001501638"/>
    </source>
</evidence>
<dbReference type="Pfam" id="PF06718">
    <property type="entry name" value="DUF1203"/>
    <property type="match status" value="1"/>
</dbReference>
<dbReference type="EMBL" id="BAAASZ010000011">
    <property type="protein sequence ID" value="GAA2431929.1"/>
    <property type="molecule type" value="Genomic_DNA"/>
</dbReference>
<dbReference type="InterPro" id="IPR009593">
    <property type="entry name" value="DUF1203"/>
</dbReference>
<proteinExistence type="predicted"/>
<comment type="caution">
    <text evidence="1">The sequence shown here is derived from an EMBL/GenBank/DDBJ whole genome shotgun (WGS) entry which is preliminary data.</text>
</comment>
<dbReference type="Proteomes" id="UP001501638">
    <property type="component" value="Unassembled WGS sequence"/>
</dbReference>
<keyword evidence="2" id="KW-1185">Reference proteome</keyword>
<name>A0ABN3JLM2_9ACTN</name>
<protein>
    <submittedName>
        <fullName evidence="1">DUF1203 domain-containing protein</fullName>
    </submittedName>
</protein>
<dbReference type="PIRSF" id="PIRSF034110">
    <property type="entry name" value="DUF1203"/>
    <property type="match status" value="1"/>
</dbReference>
<gene>
    <name evidence="1" type="ORF">GCM10010405_13520</name>
</gene>
<sequence length="160" mass="17354">MTVPSTAAFRIHALPAETLDSVRASGVDVLGHRAERITAEGGEPLRCCLRDARPGDKLLLFGYQPPLPAGPYREVGAVLAHAEPCAGPADIAGYPPDWRGRPQVLRAYDARGRIHDATTVHDGQDPEKVIAELLAEPDVVQLHSRNIAWGCYMFAITRPD</sequence>
<accession>A0ABN3JLM2</accession>
<evidence type="ECO:0000313" key="1">
    <source>
        <dbReference type="EMBL" id="GAA2431929.1"/>
    </source>
</evidence>
<reference evidence="1 2" key="1">
    <citation type="journal article" date="2019" name="Int. J. Syst. Evol. Microbiol.">
        <title>The Global Catalogue of Microorganisms (GCM) 10K type strain sequencing project: providing services to taxonomists for standard genome sequencing and annotation.</title>
        <authorList>
            <consortium name="The Broad Institute Genomics Platform"/>
            <consortium name="The Broad Institute Genome Sequencing Center for Infectious Disease"/>
            <person name="Wu L."/>
            <person name="Ma J."/>
        </authorList>
    </citation>
    <scope>NUCLEOTIDE SEQUENCE [LARGE SCALE GENOMIC DNA]</scope>
    <source>
        <strain evidence="1 2">JCM 6305</strain>
    </source>
</reference>